<sequence length="206" mass="22636">MRRAIDAVIFDLGGVLIDWNPRHLYRKLFDDEAEMERFLAEVCAPAWNLEQDRGRPWAEAIAELSARHPDMAELIAAYRGRWHEMLAGSIAETVALLERLHAAGVPLYALTNWSAETFPIAEERFPFLGLFRGIVVSGRIGLVKPEAAIYAHTISRFGLTPSRTLFIDDSARNVAGAAEAGLVAVHYTGPEALARDLAAFGLPVAA</sequence>
<evidence type="ECO:0000313" key="1">
    <source>
        <dbReference type="EMBL" id="QXM24557.1"/>
    </source>
</evidence>
<dbReference type="AlphaFoldDB" id="A0A975U1F8"/>
<dbReference type="Pfam" id="PF00702">
    <property type="entry name" value="Hydrolase"/>
    <property type="match status" value="1"/>
</dbReference>
<name>A0A975U1F8_9PROT</name>
<dbReference type="SFLD" id="SFLDG01129">
    <property type="entry name" value="C1.5:_HAD__Beta-PGM__Phosphata"/>
    <property type="match status" value="1"/>
</dbReference>
<proteinExistence type="predicted"/>
<dbReference type="InterPro" id="IPR006439">
    <property type="entry name" value="HAD-SF_hydro_IA"/>
</dbReference>
<dbReference type="Proteomes" id="UP000694001">
    <property type="component" value="Chromosome"/>
</dbReference>
<accession>A0A975U1F8</accession>
<dbReference type="CDD" id="cd02603">
    <property type="entry name" value="HAD_sEH-N_like"/>
    <property type="match status" value="1"/>
</dbReference>
<dbReference type="PANTHER" id="PTHR43611">
    <property type="entry name" value="ALPHA-D-GLUCOSE 1-PHOSPHATE PHOSPHATASE"/>
    <property type="match status" value="1"/>
</dbReference>
<dbReference type="PANTHER" id="PTHR43611:SF3">
    <property type="entry name" value="FLAVIN MONONUCLEOTIDE HYDROLASE 1, CHLOROPLATIC"/>
    <property type="match status" value="1"/>
</dbReference>
<protein>
    <submittedName>
        <fullName evidence="1">HAD family phosphatase</fullName>
    </submittedName>
</protein>
<reference evidence="1" key="1">
    <citation type="submission" date="2021-06" db="EMBL/GenBank/DDBJ databases">
        <title>Elioraea tepida, sp. nov., a moderately thermophilic aerobic anoxygenic phototrophic bacterium isolated from an alkaline siliceous hot spring mat community in Yellowstone National Park, WY, USA.</title>
        <authorList>
            <person name="Saini M.K."/>
            <person name="Yoshida S."/>
            <person name="Sebastian A."/>
            <person name="Hirose S."/>
            <person name="Hara E."/>
            <person name="Tamaki H."/>
            <person name="Soulier N.T."/>
            <person name="Albert I."/>
            <person name="Hanada S."/>
            <person name="Bryant D.A."/>
            <person name="Tank M."/>
        </authorList>
    </citation>
    <scope>NUCLEOTIDE SEQUENCE</scope>
    <source>
        <strain evidence="1">MS-P2</strain>
    </source>
</reference>
<evidence type="ECO:0000313" key="2">
    <source>
        <dbReference type="Proteomes" id="UP000694001"/>
    </source>
</evidence>
<keyword evidence="2" id="KW-1185">Reference proteome</keyword>
<dbReference type="RefSeq" id="WP_218285614.1">
    <property type="nucleotide sequence ID" value="NZ_CP076448.1"/>
</dbReference>
<gene>
    <name evidence="1" type="ORF">KO353_15170</name>
</gene>
<dbReference type="NCBIfam" id="TIGR01509">
    <property type="entry name" value="HAD-SF-IA-v3"/>
    <property type="match status" value="1"/>
</dbReference>
<dbReference type="SFLD" id="SFLDS00003">
    <property type="entry name" value="Haloacid_Dehalogenase"/>
    <property type="match status" value="1"/>
</dbReference>
<organism evidence="1 2">
    <name type="scientific">Elioraea tepida</name>
    <dbReference type="NCBI Taxonomy" id="2843330"/>
    <lineage>
        <taxon>Bacteria</taxon>
        <taxon>Pseudomonadati</taxon>
        <taxon>Pseudomonadota</taxon>
        <taxon>Alphaproteobacteria</taxon>
        <taxon>Acetobacterales</taxon>
        <taxon>Elioraeaceae</taxon>
        <taxon>Elioraea</taxon>
    </lineage>
</organism>
<dbReference type="EMBL" id="CP076448">
    <property type="protein sequence ID" value="QXM24557.1"/>
    <property type="molecule type" value="Genomic_DNA"/>
</dbReference>
<dbReference type="KEGG" id="elio:KO353_15170"/>